<dbReference type="EMBL" id="FONX01000011">
    <property type="protein sequence ID" value="SFF05239.1"/>
    <property type="molecule type" value="Genomic_DNA"/>
</dbReference>
<dbReference type="OrthoDB" id="8660761at2"/>
<evidence type="ECO:0000313" key="1">
    <source>
        <dbReference type="EMBL" id="SFF05239.1"/>
    </source>
</evidence>
<proteinExistence type="predicted"/>
<dbReference type="Proteomes" id="UP000199119">
    <property type="component" value="Unassembled WGS sequence"/>
</dbReference>
<gene>
    <name evidence="1" type="ORF">SAMN04489711_11112</name>
</gene>
<dbReference type="AlphaFoldDB" id="A0A1I2FK71"/>
<reference evidence="2" key="1">
    <citation type="submission" date="2016-10" db="EMBL/GenBank/DDBJ databases">
        <authorList>
            <person name="Varghese N."/>
            <person name="Submissions S."/>
        </authorList>
    </citation>
    <scope>NUCLEOTIDE SEQUENCE [LARGE SCALE GENOMIC DNA]</scope>
    <source>
        <strain evidence="2">DSM 27981</strain>
    </source>
</reference>
<organism evidence="1 2">
    <name type="scientific">Paracidovorax wautersii</name>
    <dbReference type="NCBI Taxonomy" id="1177982"/>
    <lineage>
        <taxon>Bacteria</taxon>
        <taxon>Pseudomonadati</taxon>
        <taxon>Pseudomonadota</taxon>
        <taxon>Betaproteobacteria</taxon>
        <taxon>Burkholderiales</taxon>
        <taxon>Comamonadaceae</taxon>
        <taxon>Paracidovorax</taxon>
    </lineage>
</organism>
<evidence type="ECO:0000313" key="2">
    <source>
        <dbReference type="Proteomes" id="UP000199119"/>
    </source>
</evidence>
<name>A0A1I2FK71_9BURK</name>
<dbReference type="RefSeq" id="WP_139222858.1">
    <property type="nucleotide sequence ID" value="NZ_FONX01000011.1"/>
</dbReference>
<sequence>MSPSLSEPTNGVLAQVCGDEISEAMATLPSIHSCTFEQMTADIQGRISGWVRITFKRASLRHGKTTRAFWQAIHAEPIWDPDDPRNVW</sequence>
<protein>
    <submittedName>
        <fullName evidence="1">Uncharacterized protein</fullName>
    </submittedName>
</protein>
<keyword evidence="2" id="KW-1185">Reference proteome</keyword>
<accession>A0A1I2FK71</accession>
<dbReference type="STRING" id="1177982.SAMN04489711_11112"/>